<sequence>MGKSAKKANVAVSPAKSAKKGWSRSPLVSGIDLYLERLFFYDIKKKGKRDADVALEKQENAKKIKRELGAVVKKPKVEEKEAPAKAPPKKPAVPVKKAPATVPKNDKVPAKPTVKESSSSEESSDDEPSAKVVGQTKKPPANAAKNGSVKAAAKKEESSDDSETESDSDGSDSSFEEDNKAATKASLQTKKVPAPESKKAAVVAAKKKANSSDSSSESEDEGSEEGDEETPQKKTTLSTKMDQGSDEDDTSDDSDDDSSEDEPTNKQQTKKDTDVKMVDGAPSANSNIKPQTPAAQKTGGSKTLFAGNLSYDVEKGHVEEFFKECGEVVDVRLSFDHEGNFKGYGHVEFATEEVAAKALELNGQELLGREIRLDMAREKGAYTPQNSNGNNSFQKGGRGQSQSLFIRGFDKSLEEDQIRSSLEEHFGSCGEITRISVPKDYESGAPKGIAYMDFKESDGLSKALELNGSELDGYSLTVEEARPKADGGSFSGGRGGGGRSGGGFSGGRSGGRGGRFGGRDGGGRFGGGRRGGGRGGGGRGRGTPYGAGKKKTFGDD</sequence>
<accession>A0AAV9BMN1</accession>
<dbReference type="Gene3D" id="3.30.70.330">
    <property type="match status" value="2"/>
</dbReference>
<feature type="region of interest" description="Disordered" evidence="3">
    <location>
        <begin position="475"/>
        <end position="556"/>
    </location>
</feature>
<protein>
    <submittedName>
        <fullName evidence="5">Nucleolin 2</fullName>
    </submittedName>
</protein>
<feature type="region of interest" description="Disordered" evidence="3">
    <location>
        <begin position="1"/>
        <end position="24"/>
    </location>
</feature>
<dbReference type="PANTHER" id="PTHR23236:SF11">
    <property type="entry name" value="EUKARYOTIC TRANSLATION INITIATION FACTOR 4H"/>
    <property type="match status" value="1"/>
</dbReference>
<evidence type="ECO:0000256" key="3">
    <source>
        <dbReference type="SAM" id="MobiDB-lite"/>
    </source>
</evidence>
<organism evidence="5 6">
    <name type="scientific">Acorus gramineus</name>
    <name type="common">Dwarf sweet flag</name>
    <dbReference type="NCBI Taxonomy" id="55184"/>
    <lineage>
        <taxon>Eukaryota</taxon>
        <taxon>Viridiplantae</taxon>
        <taxon>Streptophyta</taxon>
        <taxon>Embryophyta</taxon>
        <taxon>Tracheophyta</taxon>
        <taxon>Spermatophyta</taxon>
        <taxon>Magnoliopsida</taxon>
        <taxon>Liliopsida</taxon>
        <taxon>Acoraceae</taxon>
        <taxon>Acorus</taxon>
    </lineage>
</organism>
<feature type="compositionally biased region" description="Gly residues" evidence="3">
    <location>
        <begin position="523"/>
        <end position="545"/>
    </location>
</feature>
<feature type="compositionally biased region" description="Acidic residues" evidence="3">
    <location>
        <begin position="244"/>
        <end position="262"/>
    </location>
</feature>
<evidence type="ECO:0000313" key="5">
    <source>
        <dbReference type="EMBL" id="KAK1277369.1"/>
    </source>
</evidence>
<dbReference type="SMART" id="SM00360">
    <property type="entry name" value="RRM"/>
    <property type="match status" value="2"/>
</dbReference>
<dbReference type="FunFam" id="3.30.70.330:FF:001006">
    <property type="entry name" value="Nucleolin 2"/>
    <property type="match status" value="1"/>
</dbReference>
<dbReference type="PANTHER" id="PTHR23236">
    <property type="entry name" value="EUKARYOTIC TRANSLATION INITIATION FACTOR 4B/4H"/>
    <property type="match status" value="1"/>
</dbReference>
<dbReference type="Proteomes" id="UP001179952">
    <property type="component" value="Unassembled WGS sequence"/>
</dbReference>
<dbReference type="GO" id="GO:0003723">
    <property type="term" value="F:RNA binding"/>
    <property type="evidence" value="ECO:0007669"/>
    <property type="project" value="UniProtKB-UniRule"/>
</dbReference>
<reference evidence="5" key="2">
    <citation type="submission" date="2023-06" db="EMBL/GenBank/DDBJ databases">
        <authorList>
            <person name="Ma L."/>
            <person name="Liu K.-W."/>
            <person name="Li Z."/>
            <person name="Hsiao Y.-Y."/>
            <person name="Qi Y."/>
            <person name="Fu T."/>
            <person name="Tang G."/>
            <person name="Zhang D."/>
            <person name="Sun W.-H."/>
            <person name="Liu D.-K."/>
            <person name="Li Y."/>
            <person name="Chen G.-Z."/>
            <person name="Liu X.-D."/>
            <person name="Liao X.-Y."/>
            <person name="Jiang Y.-T."/>
            <person name="Yu X."/>
            <person name="Hao Y."/>
            <person name="Huang J."/>
            <person name="Zhao X.-W."/>
            <person name="Ke S."/>
            <person name="Chen Y.-Y."/>
            <person name="Wu W.-L."/>
            <person name="Hsu J.-L."/>
            <person name="Lin Y.-F."/>
            <person name="Huang M.-D."/>
            <person name="Li C.-Y."/>
            <person name="Huang L."/>
            <person name="Wang Z.-W."/>
            <person name="Zhao X."/>
            <person name="Zhong W.-Y."/>
            <person name="Peng D.-H."/>
            <person name="Ahmad S."/>
            <person name="Lan S."/>
            <person name="Zhang J.-S."/>
            <person name="Tsai W.-C."/>
            <person name="Van De Peer Y."/>
            <person name="Liu Z.-J."/>
        </authorList>
    </citation>
    <scope>NUCLEOTIDE SEQUENCE</scope>
    <source>
        <strain evidence="5">SCP</strain>
        <tissue evidence="5">Leaves</tissue>
    </source>
</reference>
<keyword evidence="1 2" id="KW-0694">RNA-binding</keyword>
<feature type="compositionally biased region" description="Polar residues" evidence="3">
    <location>
        <begin position="283"/>
        <end position="301"/>
    </location>
</feature>
<feature type="compositionally biased region" description="Low complexity" evidence="3">
    <location>
        <begin position="92"/>
        <end position="103"/>
    </location>
</feature>
<feature type="domain" description="RRM" evidence="4">
    <location>
        <begin position="402"/>
        <end position="483"/>
    </location>
</feature>
<proteinExistence type="predicted"/>
<dbReference type="SUPFAM" id="SSF54928">
    <property type="entry name" value="RNA-binding domain, RBD"/>
    <property type="match status" value="2"/>
</dbReference>
<feature type="compositionally biased region" description="Acidic residues" evidence="3">
    <location>
        <begin position="158"/>
        <end position="176"/>
    </location>
</feature>
<evidence type="ECO:0000256" key="2">
    <source>
        <dbReference type="PROSITE-ProRule" id="PRU00176"/>
    </source>
</evidence>
<feature type="region of interest" description="Disordered" evidence="3">
    <location>
        <begin position="71"/>
        <end position="302"/>
    </location>
</feature>
<feature type="compositionally biased region" description="Low complexity" evidence="3">
    <location>
        <begin position="190"/>
        <end position="204"/>
    </location>
</feature>
<dbReference type="CDD" id="cd12451">
    <property type="entry name" value="RRM2_NUCLs"/>
    <property type="match status" value="1"/>
</dbReference>
<dbReference type="InterPro" id="IPR012677">
    <property type="entry name" value="Nucleotide-bd_a/b_plait_sf"/>
</dbReference>
<feature type="compositionally biased region" description="Polar residues" evidence="3">
    <location>
        <begin position="233"/>
        <end position="242"/>
    </location>
</feature>
<dbReference type="InterPro" id="IPR035979">
    <property type="entry name" value="RBD_domain_sf"/>
</dbReference>
<feature type="compositionally biased region" description="Gly residues" evidence="3">
    <location>
        <begin position="489"/>
        <end position="516"/>
    </location>
</feature>
<name>A0AAV9BMN1_ACOGR</name>
<evidence type="ECO:0000256" key="1">
    <source>
        <dbReference type="ARBA" id="ARBA00022884"/>
    </source>
</evidence>
<dbReference type="AlphaFoldDB" id="A0AAV9BMN1"/>
<feature type="compositionally biased region" description="Acidic residues" evidence="3">
    <location>
        <begin position="216"/>
        <end position="229"/>
    </location>
</feature>
<dbReference type="InterPro" id="IPR034350">
    <property type="entry name" value="NUCL_RRM2"/>
</dbReference>
<dbReference type="PROSITE" id="PS50102">
    <property type="entry name" value="RRM"/>
    <property type="match status" value="2"/>
</dbReference>
<keyword evidence="6" id="KW-1185">Reference proteome</keyword>
<gene>
    <name evidence="5" type="ORF">QJS04_geneDACA014776</name>
</gene>
<comment type="caution">
    <text evidence="5">The sequence shown here is derived from an EMBL/GenBank/DDBJ whole genome shotgun (WGS) entry which is preliminary data.</text>
</comment>
<evidence type="ECO:0000259" key="4">
    <source>
        <dbReference type="PROSITE" id="PS50102"/>
    </source>
</evidence>
<dbReference type="EMBL" id="JAUJYN010000002">
    <property type="protein sequence ID" value="KAK1277369.1"/>
    <property type="molecule type" value="Genomic_DNA"/>
</dbReference>
<evidence type="ECO:0000313" key="6">
    <source>
        <dbReference type="Proteomes" id="UP001179952"/>
    </source>
</evidence>
<dbReference type="Pfam" id="PF00076">
    <property type="entry name" value="RRM_1"/>
    <property type="match status" value="2"/>
</dbReference>
<dbReference type="InterPro" id="IPR000504">
    <property type="entry name" value="RRM_dom"/>
</dbReference>
<feature type="domain" description="RRM" evidence="4">
    <location>
        <begin position="302"/>
        <end position="378"/>
    </location>
</feature>
<reference evidence="5" key="1">
    <citation type="journal article" date="2023" name="Nat. Commun.">
        <title>Diploid and tetraploid genomes of Acorus and the evolution of monocots.</title>
        <authorList>
            <person name="Ma L."/>
            <person name="Liu K.W."/>
            <person name="Li Z."/>
            <person name="Hsiao Y.Y."/>
            <person name="Qi Y."/>
            <person name="Fu T."/>
            <person name="Tang G.D."/>
            <person name="Zhang D."/>
            <person name="Sun W.H."/>
            <person name="Liu D.K."/>
            <person name="Li Y."/>
            <person name="Chen G.Z."/>
            <person name="Liu X.D."/>
            <person name="Liao X.Y."/>
            <person name="Jiang Y.T."/>
            <person name="Yu X."/>
            <person name="Hao Y."/>
            <person name="Huang J."/>
            <person name="Zhao X.W."/>
            <person name="Ke S."/>
            <person name="Chen Y.Y."/>
            <person name="Wu W.L."/>
            <person name="Hsu J.L."/>
            <person name="Lin Y.F."/>
            <person name="Huang M.D."/>
            <person name="Li C.Y."/>
            <person name="Huang L."/>
            <person name="Wang Z.W."/>
            <person name="Zhao X."/>
            <person name="Zhong W.Y."/>
            <person name="Peng D.H."/>
            <person name="Ahmad S."/>
            <person name="Lan S."/>
            <person name="Zhang J.S."/>
            <person name="Tsai W.C."/>
            <person name="Van de Peer Y."/>
            <person name="Liu Z.J."/>
        </authorList>
    </citation>
    <scope>NUCLEOTIDE SEQUENCE</scope>
    <source>
        <strain evidence="5">SCP</strain>
    </source>
</reference>